<evidence type="ECO:0000256" key="1">
    <source>
        <dbReference type="SAM" id="SignalP"/>
    </source>
</evidence>
<reference evidence="4" key="2">
    <citation type="submission" date="2019-09" db="UniProtKB">
        <authorList>
            <consortium name="WormBaseParasite"/>
        </authorList>
    </citation>
    <scope>IDENTIFICATION</scope>
</reference>
<accession>A0A183GKQ8</accession>
<name>A0A183GKQ8_HELPZ</name>
<dbReference type="WBParaSite" id="HPBE_0002327801-mRNA-1">
    <property type="protein sequence ID" value="HPBE_0002327801-mRNA-1"/>
    <property type="gene ID" value="HPBE_0002327801"/>
</dbReference>
<evidence type="ECO:0000313" key="4">
    <source>
        <dbReference type="WBParaSite" id="HPBE_0002327801-mRNA-1"/>
    </source>
</evidence>
<dbReference type="OrthoDB" id="5858827at2759"/>
<sequence>MLYILLLVTTAALGPASSFIVGGCSVLERYLNAKQKAELRKLIHSKFDGINSEQVLASSNTYVHSPISRLFEFSNISITPFFAYSKFRINECSNKSNNRLNFMNNKDGDFSFNQVVV</sequence>
<feature type="chain" id="PRO_5044552108" evidence="1">
    <location>
        <begin position="19"/>
        <end position="117"/>
    </location>
</feature>
<keyword evidence="1" id="KW-0732">Signal</keyword>
<evidence type="ECO:0000313" key="2">
    <source>
        <dbReference type="EMBL" id="VDP37774.1"/>
    </source>
</evidence>
<dbReference type="AlphaFoldDB" id="A0A183GKQ8"/>
<keyword evidence="3" id="KW-1185">Reference proteome</keyword>
<dbReference type="EMBL" id="UZAH01034888">
    <property type="protein sequence ID" value="VDP37774.1"/>
    <property type="molecule type" value="Genomic_DNA"/>
</dbReference>
<accession>A0A3P8E080</accession>
<dbReference type="Proteomes" id="UP000050761">
    <property type="component" value="Unassembled WGS sequence"/>
</dbReference>
<protein>
    <submittedName>
        <fullName evidence="4">CNNM transmembrane domain-containing protein</fullName>
    </submittedName>
</protein>
<proteinExistence type="predicted"/>
<gene>
    <name evidence="2" type="ORF">HPBE_LOCUS23277</name>
</gene>
<reference evidence="2 3" key="1">
    <citation type="submission" date="2018-11" db="EMBL/GenBank/DDBJ databases">
        <authorList>
            <consortium name="Pathogen Informatics"/>
        </authorList>
    </citation>
    <scope>NUCLEOTIDE SEQUENCE [LARGE SCALE GENOMIC DNA]</scope>
</reference>
<feature type="signal peptide" evidence="1">
    <location>
        <begin position="1"/>
        <end position="18"/>
    </location>
</feature>
<organism evidence="3 4">
    <name type="scientific">Heligmosomoides polygyrus</name>
    <name type="common">Parasitic roundworm</name>
    <dbReference type="NCBI Taxonomy" id="6339"/>
    <lineage>
        <taxon>Eukaryota</taxon>
        <taxon>Metazoa</taxon>
        <taxon>Ecdysozoa</taxon>
        <taxon>Nematoda</taxon>
        <taxon>Chromadorea</taxon>
        <taxon>Rhabditida</taxon>
        <taxon>Rhabditina</taxon>
        <taxon>Rhabditomorpha</taxon>
        <taxon>Strongyloidea</taxon>
        <taxon>Heligmosomidae</taxon>
        <taxon>Heligmosomoides</taxon>
    </lineage>
</organism>
<evidence type="ECO:0000313" key="3">
    <source>
        <dbReference type="Proteomes" id="UP000050761"/>
    </source>
</evidence>